<evidence type="ECO:0000256" key="12">
    <source>
        <dbReference type="RuleBase" id="RU000483"/>
    </source>
</evidence>
<organism evidence="13 14">
    <name type="scientific">Oxynema aestuarii AP17</name>
    <dbReference type="NCBI Taxonomy" id="2064643"/>
    <lineage>
        <taxon>Bacteria</taxon>
        <taxon>Bacillati</taxon>
        <taxon>Cyanobacteriota</taxon>
        <taxon>Cyanophyceae</taxon>
        <taxon>Oscillatoriophycideae</taxon>
        <taxon>Oscillatoriales</taxon>
        <taxon>Oscillatoriaceae</taxon>
        <taxon>Oxynema</taxon>
        <taxon>Oxynema aestuarii</taxon>
    </lineage>
</organism>
<dbReference type="InterPro" id="IPR023011">
    <property type="entry name" value="ATP_synth_F0_asu_AS"/>
</dbReference>
<dbReference type="HAMAP" id="MF_01393">
    <property type="entry name" value="ATP_synth_a_bact"/>
    <property type="match status" value="1"/>
</dbReference>
<feature type="transmembrane region" description="Helical" evidence="11">
    <location>
        <begin position="107"/>
        <end position="127"/>
    </location>
</feature>
<evidence type="ECO:0000256" key="5">
    <source>
        <dbReference type="ARBA" id="ARBA00022692"/>
    </source>
</evidence>
<dbReference type="GO" id="GO:0042777">
    <property type="term" value="P:proton motive force-driven plasma membrane ATP synthesis"/>
    <property type="evidence" value="ECO:0007669"/>
    <property type="project" value="TreeGrafter"/>
</dbReference>
<feature type="transmembrane region" description="Helical" evidence="11">
    <location>
        <begin position="20"/>
        <end position="39"/>
    </location>
</feature>
<evidence type="ECO:0000313" key="14">
    <source>
        <dbReference type="Proteomes" id="UP000500857"/>
    </source>
</evidence>
<dbReference type="Pfam" id="PF00119">
    <property type="entry name" value="ATP-synt_A"/>
    <property type="match status" value="1"/>
</dbReference>
<evidence type="ECO:0000256" key="7">
    <source>
        <dbReference type="ARBA" id="ARBA00022989"/>
    </source>
</evidence>
<name>A0A6H1U2C5_9CYAN</name>
<dbReference type="NCBIfam" id="NF004481">
    <property type="entry name" value="PRK05815.2-3"/>
    <property type="match status" value="1"/>
</dbReference>
<feature type="transmembrane region" description="Helical" evidence="11">
    <location>
        <begin position="165"/>
        <end position="187"/>
    </location>
</feature>
<keyword evidence="14" id="KW-1185">Reference proteome</keyword>
<keyword evidence="10 11" id="KW-0066">ATP synthesis</keyword>
<evidence type="ECO:0000256" key="10">
    <source>
        <dbReference type="ARBA" id="ARBA00023310"/>
    </source>
</evidence>
<keyword evidence="9 11" id="KW-0472">Membrane</keyword>
<keyword evidence="8 11" id="KW-0406">Ion transport</keyword>
<evidence type="ECO:0000256" key="11">
    <source>
        <dbReference type="HAMAP-Rule" id="MF_01393"/>
    </source>
</evidence>
<comment type="function">
    <text evidence="11 12">Key component of the proton channel; it plays a direct role in the translocation of protons across the membrane.</text>
</comment>
<evidence type="ECO:0000256" key="8">
    <source>
        <dbReference type="ARBA" id="ARBA00023065"/>
    </source>
</evidence>
<dbReference type="InterPro" id="IPR035908">
    <property type="entry name" value="F0_ATP_A_sf"/>
</dbReference>
<gene>
    <name evidence="11" type="primary">atpB</name>
    <name evidence="11" type="synonym">atpI</name>
    <name evidence="13" type="ORF">HCG48_21215</name>
</gene>
<reference evidence="13 14" key="1">
    <citation type="submission" date="2020-04" db="EMBL/GenBank/DDBJ databases">
        <authorList>
            <person name="Basu S."/>
            <person name="Maruthanayagam V."/>
            <person name="Chakraborty S."/>
            <person name="Pramanik A."/>
            <person name="Mukherjee J."/>
            <person name="Brink B."/>
        </authorList>
    </citation>
    <scope>NUCLEOTIDE SEQUENCE [LARGE SCALE GENOMIC DNA]</scope>
    <source>
        <strain evidence="13 14">AP17</strain>
    </source>
</reference>
<dbReference type="SUPFAM" id="SSF81336">
    <property type="entry name" value="F1F0 ATP synthase subunit A"/>
    <property type="match status" value="1"/>
</dbReference>
<keyword evidence="11" id="KW-0793">Thylakoid</keyword>
<dbReference type="RefSeq" id="WP_168570952.1">
    <property type="nucleotide sequence ID" value="NZ_CP051167.1"/>
</dbReference>
<dbReference type="AlphaFoldDB" id="A0A6H1U2C5"/>
<keyword evidence="5 11" id="KW-0812">Transmembrane</keyword>
<dbReference type="GO" id="GO:0031676">
    <property type="term" value="C:plasma membrane-derived thylakoid membrane"/>
    <property type="evidence" value="ECO:0007669"/>
    <property type="project" value="UniProtKB-SubCell"/>
</dbReference>
<dbReference type="EMBL" id="CP051167">
    <property type="protein sequence ID" value="QIZ72805.1"/>
    <property type="molecule type" value="Genomic_DNA"/>
</dbReference>
<evidence type="ECO:0000256" key="9">
    <source>
        <dbReference type="ARBA" id="ARBA00023136"/>
    </source>
</evidence>
<evidence type="ECO:0000256" key="2">
    <source>
        <dbReference type="ARBA" id="ARBA00006810"/>
    </source>
</evidence>
<evidence type="ECO:0000256" key="6">
    <source>
        <dbReference type="ARBA" id="ARBA00022781"/>
    </source>
</evidence>
<keyword evidence="7 11" id="KW-1133">Transmembrane helix</keyword>
<dbReference type="PROSITE" id="PS00449">
    <property type="entry name" value="ATPASE_A"/>
    <property type="match status" value="1"/>
</dbReference>
<dbReference type="GO" id="GO:0046933">
    <property type="term" value="F:proton-transporting ATP synthase activity, rotational mechanism"/>
    <property type="evidence" value="ECO:0007669"/>
    <property type="project" value="UniProtKB-UniRule"/>
</dbReference>
<dbReference type="KEGG" id="oxy:HCG48_21215"/>
<sequence>MEISPDNIILWQSGIVKLNATILYTWLVMIILVGGSWLVTRQLSVQPKLSRRQHLLEIIVDAIADQIRDASRQEPSQFLPFIGTLFIFVATCNLLTLFPIYESPAGSLSTTTALALCVFVAVPLYGIKNRGVGGYLKHFLQPSPFMLPFQLISEISRTLSLAVRLFGNIMSGSMLVAILLSIVPLLFPMVMRAFGLLIGVIQAYVFAILAMVYIASGMRAQKSS</sequence>
<keyword evidence="4 11" id="KW-0138">CF(0)</keyword>
<dbReference type="PANTHER" id="PTHR42823">
    <property type="entry name" value="ATP SYNTHASE SUBUNIT A, CHLOROPLASTIC"/>
    <property type="match status" value="1"/>
</dbReference>
<evidence type="ECO:0000256" key="1">
    <source>
        <dbReference type="ARBA" id="ARBA00004141"/>
    </source>
</evidence>
<dbReference type="NCBIfam" id="TIGR03306">
    <property type="entry name" value="altF1_A"/>
    <property type="match status" value="1"/>
</dbReference>
<accession>A0A6H1U2C5</accession>
<protein>
    <recommendedName>
        <fullName evidence="11 12">ATP synthase subunit a</fullName>
    </recommendedName>
    <alternativeName>
        <fullName evidence="11">ATP synthase F0 sector subunit a</fullName>
    </alternativeName>
    <alternativeName>
        <fullName evidence="11">F-ATPase subunit 6</fullName>
    </alternativeName>
</protein>
<comment type="subcellular location">
    <subcellularLocation>
        <location evidence="12">Cell membrane</location>
        <topology evidence="12">Multi-pass membrane protein</topology>
    </subcellularLocation>
    <subcellularLocation>
        <location evidence="11">Cellular thylakoid membrane</location>
        <topology evidence="11">Multi-pass membrane protein</topology>
    </subcellularLocation>
    <subcellularLocation>
        <location evidence="1">Membrane</location>
        <topology evidence="1">Multi-pass membrane protein</topology>
    </subcellularLocation>
</comment>
<proteinExistence type="inferred from homology"/>
<dbReference type="CDD" id="cd00310">
    <property type="entry name" value="ATP-synt_Fo_a_6"/>
    <property type="match status" value="1"/>
</dbReference>
<dbReference type="InterPro" id="IPR000568">
    <property type="entry name" value="ATP_synth_F0_asu"/>
</dbReference>
<dbReference type="InterPro" id="IPR017692">
    <property type="entry name" value="Alt_ATP_synth_F0_Asu"/>
</dbReference>
<comment type="similarity">
    <text evidence="2 11 12">Belongs to the ATPase A chain family.</text>
</comment>
<dbReference type="GO" id="GO:0045259">
    <property type="term" value="C:proton-transporting ATP synthase complex"/>
    <property type="evidence" value="ECO:0007669"/>
    <property type="project" value="UniProtKB-KW"/>
</dbReference>
<dbReference type="Gene3D" id="1.20.120.220">
    <property type="entry name" value="ATP synthase, F0 complex, subunit A"/>
    <property type="match status" value="1"/>
</dbReference>
<evidence type="ECO:0000256" key="4">
    <source>
        <dbReference type="ARBA" id="ARBA00022547"/>
    </source>
</evidence>
<evidence type="ECO:0000313" key="13">
    <source>
        <dbReference type="EMBL" id="QIZ72805.1"/>
    </source>
</evidence>
<dbReference type="Proteomes" id="UP000500857">
    <property type="component" value="Chromosome"/>
</dbReference>
<evidence type="ECO:0000256" key="3">
    <source>
        <dbReference type="ARBA" id="ARBA00022448"/>
    </source>
</evidence>
<feature type="transmembrane region" description="Helical" evidence="11">
    <location>
        <begin position="193"/>
        <end position="215"/>
    </location>
</feature>
<keyword evidence="3 11" id="KW-0813">Transport</keyword>
<feature type="transmembrane region" description="Helical" evidence="11">
    <location>
        <begin position="78"/>
        <end position="101"/>
    </location>
</feature>
<dbReference type="PANTHER" id="PTHR42823:SF3">
    <property type="entry name" value="ATP SYNTHASE SUBUNIT A, CHLOROPLASTIC"/>
    <property type="match status" value="1"/>
</dbReference>
<keyword evidence="6 11" id="KW-0375">Hydrogen ion transport</keyword>
<dbReference type="PRINTS" id="PR00123">
    <property type="entry name" value="ATPASEA"/>
</dbReference>
<dbReference type="NCBIfam" id="TIGR01131">
    <property type="entry name" value="ATP_synt_6_or_A"/>
    <property type="match status" value="1"/>
</dbReference>
<dbReference type="InterPro" id="IPR045082">
    <property type="entry name" value="ATP_syn_F0_a_bact/chloroplast"/>
</dbReference>